<dbReference type="GO" id="GO:0004930">
    <property type="term" value="F:G protein-coupled receptor activity"/>
    <property type="evidence" value="ECO:0007669"/>
    <property type="project" value="UniProtKB-KW"/>
</dbReference>
<accession>A0A819QTU6</accession>
<dbReference type="InterPro" id="IPR017452">
    <property type="entry name" value="GPCR_Rhodpsn_7TM"/>
</dbReference>
<reference evidence="12" key="1">
    <citation type="submission" date="2021-02" db="EMBL/GenBank/DDBJ databases">
        <authorList>
            <person name="Nowell W R."/>
        </authorList>
    </citation>
    <scope>NUCLEOTIDE SEQUENCE</scope>
</reference>
<name>A0A819QTU6_9BILA</name>
<dbReference type="Proteomes" id="UP000663866">
    <property type="component" value="Unassembled WGS sequence"/>
</dbReference>
<evidence type="ECO:0000256" key="6">
    <source>
        <dbReference type="ARBA" id="ARBA00023170"/>
    </source>
</evidence>
<keyword evidence="5 9" id="KW-0472">Membrane</keyword>
<dbReference type="Gene3D" id="1.20.1070.10">
    <property type="entry name" value="Rhodopsin 7-helix transmembrane proteins"/>
    <property type="match status" value="1"/>
</dbReference>
<dbReference type="EMBL" id="CAJNRF010001804">
    <property type="protein sequence ID" value="CAF2028055.1"/>
    <property type="molecule type" value="Genomic_DNA"/>
</dbReference>
<evidence type="ECO:0000256" key="9">
    <source>
        <dbReference type="SAM" id="Phobius"/>
    </source>
</evidence>
<comment type="similarity">
    <text evidence="7">Belongs to the G-protein coupled receptor 1 family.</text>
</comment>
<dbReference type="GO" id="GO:0042277">
    <property type="term" value="F:peptide binding"/>
    <property type="evidence" value="ECO:0007669"/>
    <property type="project" value="TreeGrafter"/>
</dbReference>
<feature type="transmembrane region" description="Helical" evidence="9">
    <location>
        <begin position="97"/>
        <end position="120"/>
    </location>
</feature>
<feature type="transmembrane region" description="Helical" evidence="9">
    <location>
        <begin position="52"/>
        <end position="77"/>
    </location>
</feature>
<organism evidence="12 13">
    <name type="scientific">Rotaria magnacalcarata</name>
    <dbReference type="NCBI Taxonomy" id="392030"/>
    <lineage>
        <taxon>Eukaryota</taxon>
        <taxon>Metazoa</taxon>
        <taxon>Spiralia</taxon>
        <taxon>Gnathifera</taxon>
        <taxon>Rotifera</taxon>
        <taxon>Eurotatoria</taxon>
        <taxon>Bdelloidea</taxon>
        <taxon>Philodinida</taxon>
        <taxon>Philodinidae</taxon>
        <taxon>Rotaria</taxon>
    </lineage>
</organism>
<keyword evidence="6 7" id="KW-0675">Receptor</keyword>
<comment type="subcellular location">
    <subcellularLocation>
        <location evidence="1">Cell membrane</location>
        <topology evidence="1">Multi-pass membrane protein</topology>
    </subcellularLocation>
</comment>
<sequence length="481" mass="55103">MTTNTTLDSSRDLRHTRLVLLSILFIVGLTGCSIVIYWLIRYARWNMRSARICSLILNLVIADLSVYIFATGIQIFWEFQTNRQWPFNDFLCRVTKFFQSFSILSSSYIVVIMAIDRCVAIVSPLKVGKIRVLHLCGSAWILAGLLSTPNIFIFHLHINGTARHCAALFNHQTTLTGRRIYLTFISLVVYFIPFIVLVLCYILIFIKLLWRERDQNNHGFKHDSPCCSWLLDAHMGGVSKMTLEPASARSASNRSSFSEYDARRKRANTYAKARTKTFRMIIILVLFMIIFGAPYYCLELYVAYTGRHPPHLVLALAGGAAVAPSSLDPWIFLLFWANWNQPTNVNNSRKIVNISLQQKKQIQQQQQQQQQQCLPTRRMIPTNTPGTSSSSDPRQYNQVLILGQSRLPPYTIRLQDLPIAHNFLASKAQETDAHLQDGFSRALSIYLLYHADRDRVTVYETEAEYEHHDDAFRGVGEVVKN</sequence>
<evidence type="ECO:0000313" key="13">
    <source>
        <dbReference type="Proteomes" id="UP000663866"/>
    </source>
</evidence>
<dbReference type="GO" id="GO:0005886">
    <property type="term" value="C:plasma membrane"/>
    <property type="evidence" value="ECO:0007669"/>
    <property type="project" value="UniProtKB-SubCell"/>
</dbReference>
<evidence type="ECO:0000256" key="4">
    <source>
        <dbReference type="ARBA" id="ARBA00022989"/>
    </source>
</evidence>
<dbReference type="PANTHER" id="PTHR24241">
    <property type="entry name" value="NEUROPEPTIDE RECEPTOR-RELATED G-PROTEIN COUPLED RECEPTOR"/>
    <property type="match status" value="1"/>
</dbReference>
<proteinExistence type="inferred from homology"/>
<feature type="transmembrane region" description="Helical" evidence="9">
    <location>
        <begin position="20"/>
        <end position="40"/>
    </location>
</feature>
<dbReference type="InterPro" id="IPR000276">
    <property type="entry name" value="GPCR_Rhodpsn"/>
</dbReference>
<keyword evidence="13" id="KW-1185">Reference proteome</keyword>
<dbReference type="SUPFAM" id="SSF81321">
    <property type="entry name" value="Family A G protein-coupled receptor-like"/>
    <property type="match status" value="1"/>
</dbReference>
<feature type="transmembrane region" description="Helical" evidence="9">
    <location>
        <begin position="316"/>
        <end position="339"/>
    </location>
</feature>
<comment type="caution">
    <text evidence="12">The sequence shown here is derived from an EMBL/GenBank/DDBJ whole genome shotgun (WGS) entry which is preliminary data.</text>
</comment>
<dbReference type="PANTHER" id="PTHR24241:SF83">
    <property type="entry name" value="G-PROTEIN COUPLED RECEPTOR 150-RELATED"/>
    <property type="match status" value="1"/>
</dbReference>
<evidence type="ECO:0000259" key="10">
    <source>
        <dbReference type="PROSITE" id="PS50262"/>
    </source>
</evidence>
<gene>
    <name evidence="12" type="ORF">OVN521_LOCUS16967</name>
    <name evidence="11" type="ORF">WKI299_LOCUS6269</name>
</gene>
<keyword evidence="7" id="KW-0297">G-protein coupled receptor</keyword>
<protein>
    <recommendedName>
        <fullName evidence="10">G-protein coupled receptors family 1 profile domain-containing protein</fullName>
    </recommendedName>
</protein>
<dbReference type="AlphaFoldDB" id="A0A819QTU6"/>
<evidence type="ECO:0000256" key="1">
    <source>
        <dbReference type="ARBA" id="ARBA00004651"/>
    </source>
</evidence>
<feature type="transmembrane region" description="Helical" evidence="9">
    <location>
        <begin position="132"/>
        <end position="154"/>
    </location>
</feature>
<feature type="region of interest" description="Disordered" evidence="8">
    <location>
        <begin position="366"/>
        <end position="394"/>
    </location>
</feature>
<feature type="compositionally biased region" description="Polar residues" evidence="8">
    <location>
        <begin position="381"/>
        <end position="394"/>
    </location>
</feature>
<dbReference type="PRINTS" id="PR00237">
    <property type="entry name" value="GPCRRHODOPSN"/>
</dbReference>
<evidence type="ECO:0000313" key="12">
    <source>
        <dbReference type="EMBL" id="CAF4033933.1"/>
    </source>
</evidence>
<feature type="transmembrane region" description="Helical" evidence="9">
    <location>
        <begin position="281"/>
        <end position="304"/>
    </location>
</feature>
<evidence type="ECO:0000313" key="11">
    <source>
        <dbReference type="EMBL" id="CAF2028055.1"/>
    </source>
</evidence>
<dbReference type="EMBL" id="CAJOBG010002886">
    <property type="protein sequence ID" value="CAF4033933.1"/>
    <property type="molecule type" value="Genomic_DNA"/>
</dbReference>
<keyword evidence="3 7" id="KW-0812">Transmembrane</keyword>
<feature type="domain" description="G-protein coupled receptors family 1 profile" evidence="10">
    <location>
        <begin position="31"/>
        <end position="332"/>
    </location>
</feature>
<dbReference type="PROSITE" id="PS50262">
    <property type="entry name" value="G_PROTEIN_RECEP_F1_2"/>
    <property type="match status" value="1"/>
</dbReference>
<feature type="transmembrane region" description="Helical" evidence="9">
    <location>
        <begin position="180"/>
        <end position="206"/>
    </location>
</feature>
<dbReference type="GO" id="GO:0032870">
    <property type="term" value="P:cellular response to hormone stimulus"/>
    <property type="evidence" value="ECO:0007669"/>
    <property type="project" value="TreeGrafter"/>
</dbReference>
<dbReference type="PROSITE" id="PS00237">
    <property type="entry name" value="G_PROTEIN_RECEP_F1_1"/>
    <property type="match status" value="1"/>
</dbReference>
<evidence type="ECO:0000256" key="8">
    <source>
        <dbReference type="SAM" id="MobiDB-lite"/>
    </source>
</evidence>
<dbReference type="Proteomes" id="UP000663856">
    <property type="component" value="Unassembled WGS sequence"/>
</dbReference>
<evidence type="ECO:0000256" key="7">
    <source>
        <dbReference type="RuleBase" id="RU000688"/>
    </source>
</evidence>
<evidence type="ECO:0000256" key="3">
    <source>
        <dbReference type="ARBA" id="ARBA00022692"/>
    </source>
</evidence>
<keyword evidence="2" id="KW-1003">Cell membrane</keyword>
<evidence type="ECO:0000256" key="5">
    <source>
        <dbReference type="ARBA" id="ARBA00023136"/>
    </source>
</evidence>
<keyword evidence="7" id="KW-0807">Transducer</keyword>
<keyword evidence="4 9" id="KW-1133">Transmembrane helix</keyword>
<evidence type="ECO:0000256" key="2">
    <source>
        <dbReference type="ARBA" id="ARBA00022475"/>
    </source>
</evidence>
<dbReference type="Pfam" id="PF00001">
    <property type="entry name" value="7tm_1"/>
    <property type="match status" value="1"/>
</dbReference>